<dbReference type="Proteomes" id="UP000030321">
    <property type="component" value="Unassembled WGS sequence"/>
</dbReference>
<dbReference type="EMBL" id="BBPA01000002">
    <property type="protein sequence ID" value="GAL91380.1"/>
    <property type="molecule type" value="Genomic_DNA"/>
</dbReference>
<reference evidence="2" key="1">
    <citation type="journal article" date="2015" name="Genome">
        <title>Whole Genome Sequence of the Non-Microcystin-Producing Microcystis aeruginosa Strain NIES-44.</title>
        <authorList>
            <person name="Okano K."/>
            <person name="Miyata N."/>
            <person name="Ozaki Y."/>
        </authorList>
    </citation>
    <scope>NUCLEOTIDE SEQUENCE [LARGE SCALE GENOMIC DNA]</scope>
    <source>
        <strain evidence="2">NIES-44</strain>
    </source>
</reference>
<sequence length="51" mass="6102">MRIYIRKRRIEARRVEIAANAQEVFKAVETETAKQRTFEELKSYLLADDDE</sequence>
<organism evidence="1 2">
    <name type="scientific">Microcystis aeruginosa NIES-44</name>
    <dbReference type="NCBI Taxonomy" id="449439"/>
    <lineage>
        <taxon>Bacteria</taxon>
        <taxon>Bacillati</taxon>
        <taxon>Cyanobacteriota</taxon>
        <taxon>Cyanophyceae</taxon>
        <taxon>Oscillatoriophycideae</taxon>
        <taxon>Chroococcales</taxon>
        <taxon>Microcystaceae</taxon>
        <taxon>Microcystis</taxon>
    </lineage>
</organism>
<evidence type="ECO:0000313" key="2">
    <source>
        <dbReference type="Proteomes" id="UP000030321"/>
    </source>
</evidence>
<protein>
    <submittedName>
        <fullName evidence="1">Uncharacterized protein</fullName>
    </submittedName>
</protein>
<accession>A0A0A1VNW4</accession>
<dbReference type="AlphaFoldDB" id="A0A0A1VNW4"/>
<comment type="caution">
    <text evidence="1">The sequence shown here is derived from an EMBL/GenBank/DDBJ whole genome shotgun (WGS) entry which is preliminary data.</text>
</comment>
<name>A0A0A1VNW4_MICAE</name>
<evidence type="ECO:0000313" key="1">
    <source>
        <dbReference type="EMBL" id="GAL91380.1"/>
    </source>
</evidence>
<dbReference type="RefSeq" id="WP_190381345.1">
    <property type="nucleotide sequence ID" value="NZ_BBPA01000002.1"/>
</dbReference>
<gene>
    <name evidence="1" type="ORF">N44_00749</name>
</gene>
<proteinExistence type="predicted"/>